<dbReference type="SMART" id="SM01023">
    <property type="entry name" value="BAF"/>
    <property type="match status" value="1"/>
</dbReference>
<proteinExistence type="predicted"/>
<gene>
    <name evidence="2" type="ORF">NQ315_002125</name>
</gene>
<evidence type="ECO:0000313" key="2">
    <source>
        <dbReference type="EMBL" id="KAJ8919504.1"/>
    </source>
</evidence>
<reference evidence="2 3" key="1">
    <citation type="journal article" date="2023" name="Insect Mol. Biol.">
        <title>Genome sequencing provides insights into the evolution of gene families encoding plant cell wall-degrading enzymes in longhorned beetles.</title>
        <authorList>
            <person name="Shin N.R."/>
            <person name="Okamura Y."/>
            <person name="Kirsch R."/>
            <person name="Pauchet Y."/>
        </authorList>
    </citation>
    <scope>NUCLEOTIDE SEQUENCE [LARGE SCALE GENOMIC DNA]</scope>
    <source>
        <strain evidence="2">EAD_L_NR</strain>
    </source>
</reference>
<name>A0AAV8VZ37_9CUCU</name>
<feature type="non-terminal residue" evidence="2">
    <location>
        <position position="1"/>
    </location>
</feature>
<dbReference type="InterPro" id="IPR004122">
    <property type="entry name" value="BAF_prot"/>
</dbReference>
<evidence type="ECO:0000256" key="1">
    <source>
        <dbReference type="SAM" id="MobiDB-lite"/>
    </source>
</evidence>
<organism evidence="2 3">
    <name type="scientific">Exocentrus adspersus</name>
    <dbReference type="NCBI Taxonomy" id="1586481"/>
    <lineage>
        <taxon>Eukaryota</taxon>
        <taxon>Metazoa</taxon>
        <taxon>Ecdysozoa</taxon>
        <taxon>Arthropoda</taxon>
        <taxon>Hexapoda</taxon>
        <taxon>Insecta</taxon>
        <taxon>Pterygota</taxon>
        <taxon>Neoptera</taxon>
        <taxon>Endopterygota</taxon>
        <taxon>Coleoptera</taxon>
        <taxon>Polyphaga</taxon>
        <taxon>Cucujiformia</taxon>
        <taxon>Chrysomeloidea</taxon>
        <taxon>Cerambycidae</taxon>
        <taxon>Lamiinae</taxon>
        <taxon>Acanthocinini</taxon>
        <taxon>Exocentrus</taxon>
    </lineage>
</organism>
<protein>
    <submittedName>
        <fullName evidence="2">Uncharacterized protein</fullName>
    </submittedName>
</protein>
<evidence type="ECO:0000313" key="3">
    <source>
        <dbReference type="Proteomes" id="UP001159042"/>
    </source>
</evidence>
<dbReference type="Proteomes" id="UP001159042">
    <property type="component" value="Unassembled WGS sequence"/>
</dbReference>
<accession>A0AAV8VZ37</accession>
<dbReference type="Pfam" id="PF02961">
    <property type="entry name" value="SAM_BAF"/>
    <property type="match status" value="1"/>
</dbReference>
<feature type="region of interest" description="Disordered" evidence="1">
    <location>
        <begin position="1"/>
        <end position="28"/>
    </location>
</feature>
<dbReference type="SUPFAM" id="SSF47798">
    <property type="entry name" value="Barrier-to-autointegration factor, BAF"/>
    <property type="match status" value="1"/>
</dbReference>
<feature type="compositionally biased region" description="Basic and acidic residues" evidence="1">
    <location>
        <begin position="1"/>
        <end position="15"/>
    </location>
</feature>
<keyword evidence="3" id="KW-1185">Reference proteome</keyword>
<dbReference type="InterPro" id="IPR036617">
    <property type="entry name" value="BAF_sf"/>
</dbReference>
<dbReference type="EMBL" id="JANEYG010000017">
    <property type="protein sequence ID" value="KAJ8919504.1"/>
    <property type="molecule type" value="Genomic_DNA"/>
</dbReference>
<dbReference type="AlphaFoldDB" id="A0AAV8VZ37"/>
<comment type="caution">
    <text evidence="2">The sequence shown here is derived from an EMBL/GenBank/DDBJ whole genome shotgun (WGS) entry which is preliminary data.</text>
</comment>
<sequence length="140" mass="14850">ETTRCLDQAKAREAEPVGPDPGPAAGPVLAKGAAREAELVVLEAGAARGAVDPDPGVVISEAVREAELVDLEPGVAREPLRSIGNSSLNPWVASGVLGQYLVMQGDKQEFTTWMKETTSANSKQANDCYDGLNKWTQEFL</sequence>
<dbReference type="Gene3D" id="1.10.150.40">
    <property type="entry name" value="Barrier-to-autointegration factor, BAF"/>
    <property type="match status" value="1"/>
</dbReference>
<dbReference type="GO" id="GO:0003677">
    <property type="term" value="F:DNA binding"/>
    <property type="evidence" value="ECO:0007669"/>
    <property type="project" value="InterPro"/>
</dbReference>